<dbReference type="AlphaFoldDB" id="B3P441"/>
<organism evidence="2 3">
    <name type="scientific">Drosophila erecta</name>
    <name type="common">Fruit fly</name>
    <dbReference type="NCBI Taxonomy" id="7220"/>
    <lineage>
        <taxon>Eukaryota</taxon>
        <taxon>Metazoa</taxon>
        <taxon>Ecdysozoa</taxon>
        <taxon>Arthropoda</taxon>
        <taxon>Hexapoda</taxon>
        <taxon>Insecta</taxon>
        <taxon>Pterygota</taxon>
        <taxon>Neoptera</taxon>
        <taxon>Endopterygota</taxon>
        <taxon>Diptera</taxon>
        <taxon>Brachycera</taxon>
        <taxon>Muscomorpha</taxon>
        <taxon>Ephydroidea</taxon>
        <taxon>Drosophilidae</taxon>
        <taxon>Drosophila</taxon>
        <taxon>Sophophora</taxon>
    </lineage>
</organism>
<evidence type="ECO:0000313" key="2">
    <source>
        <dbReference type="EMBL" id="EDV49215.1"/>
    </source>
</evidence>
<feature type="region of interest" description="Disordered" evidence="1">
    <location>
        <begin position="48"/>
        <end position="69"/>
    </location>
</feature>
<gene>
    <name evidence="2" type="primary">Dere\GG19732</name>
    <name evidence="2" type="ORF">Dere_GG19732</name>
</gene>
<proteinExistence type="predicted"/>
<reference evidence="2 3" key="1">
    <citation type="journal article" date="2007" name="Nature">
        <title>Evolution of genes and genomes on the Drosophila phylogeny.</title>
        <authorList>
            <consortium name="Drosophila 12 Genomes Consortium"/>
            <person name="Clark A.G."/>
            <person name="Eisen M.B."/>
            <person name="Smith D.R."/>
            <person name="Bergman C.M."/>
            <person name="Oliver B."/>
            <person name="Markow T.A."/>
            <person name="Kaufman T.C."/>
            <person name="Kellis M."/>
            <person name="Gelbart W."/>
            <person name="Iyer V.N."/>
            <person name="Pollard D.A."/>
            <person name="Sackton T.B."/>
            <person name="Larracuente A.M."/>
            <person name="Singh N.D."/>
            <person name="Abad J.P."/>
            <person name="Abt D.N."/>
            <person name="Adryan B."/>
            <person name="Aguade M."/>
            <person name="Akashi H."/>
            <person name="Anderson W.W."/>
            <person name="Aquadro C.F."/>
            <person name="Ardell D.H."/>
            <person name="Arguello R."/>
            <person name="Artieri C.G."/>
            <person name="Barbash D.A."/>
            <person name="Barker D."/>
            <person name="Barsanti P."/>
            <person name="Batterham P."/>
            <person name="Batzoglou S."/>
            <person name="Begun D."/>
            <person name="Bhutkar A."/>
            <person name="Blanco E."/>
            <person name="Bosak S.A."/>
            <person name="Bradley R.K."/>
            <person name="Brand A.D."/>
            <person name="Brent M.R."/>
            <person name="Brooks A.N."/>
            <person name="Brown R.H."/>
            <person name="Butlin R.K."/>
            <person name="Caggese C."/>
            <person name="Calvi B.R."/>
            <person name="Bernardo de Carvalho A."/>
            <person name="Caspi A."/>
            <person name="Castrezana S."/>
            <person name="Celniker S.E."/>
            <person name="Chang J.L."/>
            <person name="Chapple C."/>
            <person name="Chatterji S."/>
            <person name="Chinwalla A."/>
            <person name="Civetta A."/>
            <person name="Clifton S.W."/>
            <person name="Comeron J.M."/>
            <person name="Costello J.C."/>
            <person name="Coyne J.A."/>
            <person name="Daub J."/>
            <person name="David R.G."/>
            <person name="Delcher A.L."/>
            <person name="Delehaunty K."/>
            <person name="Do C.B."/>
            <person name="Ebling H."/>
            <person name="Edwards K."/>
            <person name="Eickbush T."/>
            <person name="Evans J.D."/>
            <person name="Filipski A."/>
            <person name="Findeiss S."/>
            <person name="Freyhult E."/>
            <person name="Fulton L."/>
            <person name="Fulton R."/>
            <person name="Garcia A.C."/>
            <person name="Gardiner A."/>
            <person name="Garfield D.A."/>
            <person name="Garvin B.E."/>
            <person name="Gibson G."/>
            <person name="Gilbert D."/>
            <person name="Gnerre S."/>
            <person name="Godfrey J."/>
            <person name="Good R."/>
            <person name="Gotea V."/>
            <person name="Gravely B."/>
            <person name="Greenberg A.J."/>
            <person name="Griffiths-Jones S."/>
            <person name="Gross S."/>
            <person name="Guigo R."/>
            <person name="Gustafson E.A."/>
            <person name="Haerty W."/>
            <person name="Hahn M.W."/>
            <person name="Halligan D.L."/>
            <person name="Halpern A.L."/>
            <person name="Halter G.M."/>
            <person name="Han M.V."/>
            <person name="Heger A."/>
            <person name="Hillier L."/>
            <person name="Hinrichs A.S."/>
            <person name="Holmes I."/>
            <person name="Hoskins R.A."/>
            <person name="Hubisz M.J."/>
            <person name="Hultmark D."/>
            <person name="Huntley M.A."/>
            <person name="Jaffe D.B."/>
            <person name="Jagadeeshan S."/>
            <person name="Jeck W.R."/>
            <person name="Johnson J."/>
            <person name="Jones C.D."/>
            <person name="Jordan W.C."/>
            <person name="Karpen G.H."/>
            <person name="Kataoka E."/>
            <person name="Keightley P.D."/>
            <person name="Kheradpour P."/>
            <person name="Kirkness E.F."/>
            <person name="Koerich L.B."/>
            <person name="Kristiansen K."/>
            <person name="Kudrna D."/>
            <person name="Kulathinal R.J."/>
            <person name="Kumar S."/>
            <person name="Kwok R."/>
            <person name="Lander E."/>
            <person name="Langley C.H."/>
            <person name="Lapoint R."/>
            <person name="Lazzaro B.P."/>
            <person name="Lee S.J."/>
            <person name="Levesque L."/>
            <person name="Li R."/>
            <person name="Lin C.F."/>
            <person name="Lin M.F."/>
            <person name="Lindblad-Toh K."/>
            <person name="Llopart A."/>
            <person name="Long M."/>
            <person name="Low L."/>
            <person name="Lozovsky E."/>
            <person name="Lu J."/>
            <person name="Luo M."/>
            <person name="Machado C.A."/>
            <person name="Makalowski W."/>
            <person name="Marzo M."/>
            <person name="Matsuda M."/>
            <person name="Matzkin L."/>
            <person name="McAllister B."/>
            <person name="McBride C.S."/>
            <person name="McKernan B."/>
            <person name="McKernan K."/>
            <person name="Mendez-Lago M."/>
            <person name="Minx P."/>
            <person name="Mollenhauer M.U."/>
            <person name="Montooth K."/>
            <person name="Mount S.M."/>
            <person name="Mu X."/>
            <person name="Myers E."/>
            <person name="Negre B."/>
            <person name="Newfeld S."/>
            <person name="Nielsen R."/>
            <person name="Noor M.A."/>
            <person name="O'Grady P."/>
            <person name="Pachter L."/>
            <person name="Papaceit M."/>
            <person name="Parisi M.J."/>
            <person name="Parisi M."/>
            <person name="Parts L."/>
            <person name="Pedersen J.S."/>
            <person name="Pesole G."/>
            <person name="Phillippy A.M."/>
            <person name="Ponting C.P."/>
            <person name="Pop M."/>
            <person name="Porcelli D."/>
            <person name="Powell J.R."/>
            <person name="Prohaska S."/>
            <person name="Pruitt K."/>
            <person name="Puig M."/>
            <person name="Quesneville H."/>
            <person name="Ram K.R."/>
            <person name="Rand D."/>
            <person name="Rasmussen M.D."/>
            <person name="Reed L.K."/>
            <person name="Reenan R."/>
            <person name="Reily A."/>
            <person name="Remington K.A."/>
            <person name="Rieger T.T."/>
            <person name="Ritchie M.G."/>
            <person name="Robin C."/>
            <person name="Rogers Y.H."/>
            <person name="Rohde C."/>
            <person name="Rozas J."/>
            <person name="Rubenfield M.J."/>
            <person name="Ruiz A."/>
            <person name="Russo S."/>
            <person name="Salzberg S.L."/>
            <person name="Sanchez-Gracia A."/>
            <person name="Saranga D.J."/>
            <person name="Sato H."/>
            <person name="Schaeffer S.W."/>
            <person name="Schatz M.C."/>
            <person name="Schlenke T."/>
            <person name="Schwartz R."/>
            <person name="Segarra C."/>
            <person name="Singh R.S."/>
            <person name="Sirot L."/>
            <person name="Sirota M."/>
            <person name="Sisneros N.B."/>
            <person name="Smith C.D."/>
            <person name="Smith T.F."/>
            <person name="Spieth J."/>
            <person name="Stage D.E."/>
            <person name="Stark A."/>
            <person name="Stephan W."/>
            <person name="Strausberg R.L."/>
            <person name="Strempel S."/>
            <person name="Sturgill D."/>
            <person name="Sutton G."/>
            <person name="Sutton G.G."/>
            <person name="Tao W."/>
            <person name="Teichmann S."/>
            <person name="Tobari Y.N."/>
            <person name="Tomimura Y."/>
            <person name="Tsolas J.M."/>
            <person name="Valente V.L."/>
            <person name="Venter E."/>
            <person name="Venter J.C."/>
            <person name="Vicario S."/>
            <person name="Vieira F.G."/>
            <person name="Vilella A.J."/>
            <person name="Villasante A."/>
            <person name="Walenz B."/>
            <person name="Wang J."/>
            <person name="Wasserman M."/>
            <person name="Watts T."/>
            <person name="Wilson D."/>
            <person name="Wilson R.K."/>
            <person name="Wing R.A."/>
            <person name="Wolfner M.F."/>
            <person name="Wong A."/>
            <person name="Wong G.K."/>
            <person name="Wu C.I."/>
            <person name="Wu G."/>
            <person name="Yamamoto D."/>
            <person name="Yang H.P."/>
            <person name="Yang S.P."/>
            <person name="Yorke J.A."/>
            <person name="Yoshida K."/>
            <person name="Zdobnov E."/>
            <person name="Zhang P."/>
            <person name="Zhang Y."/>
            <person name="Zimin A.V."/>
            <person name="Baldwin J."/>
            <person name="Abdouelleil A."/>
            <person name="Abdulkadir J."/>
            <person name="Abebe A."/>
            <person name="Abera B."/>
            <person name="Abreu J."/>
            <person name="Acer S.C."/>
            <person name="Aftuck L."/>
            <person name="Alexander A."/>
            <person name="An P."/>
            <person name="Anderson E."/>
            <person name="Anderson S."/>
            <person name="Arachi H."/>
            <person name="Azer M."/>
            <person name="Bachantsang P."/>
            <person name="Barry A."/>
            <person name="Bayul T."/>
            <person name="Berlin A."/>
            <person name="Bessette D."/>
            <person name="Bloom T."/>
            <person name="Blye J."/>
            <person name="Boguslavskiy L."/>
            <person name="Bonnet C."/>
            <person name="Boukhgalter B."/>
            <person name="Bourzgui I."/>
            <person name="Brown A."/>
            <person name="Cahill P."/>
            <person name="Channer S."/>
            <person name="Cheshatsang Y."/>
            <person name="Chuda L."/>
            <person name="Citroen M."/>
            <person name="Collymore A."/>
            <person name="Cooke P."/>
            <person name="Costello M."/>
            <person name="D'Aco K."/>
            <person name="Daza R."/>
            <person name="De Haan G."/>
            <person name="DeGray S."/>
            <person name="DeMaso C."/>
            <person name="Dhargay N."/>
            <person name="Dooley K."/>
            <person name="Dooley E."/>
            <person name="Doricent M."/>
            <person name="Dorje P."/>
            <person name="Dorjee K."/>
            <person name="Dupes A."/>
            <person name="Elong R."/>
            <person name="Falk J."/>
            <person name="Farina A."/>
            <person name="Faro S."/>
            <person name="Ferguson D."/>
            <person name="Fisher S."/>
            <person name="Foley C.D."/>
            <person name="Franke A."/>
            <person name="Friedrich D."/>
            <person name="Gadbois L."/>
            <person name="Gearin G."/>
            <person name="Gearin C.R."/>
            <person name="Giannoukos G."/>
            <person name="Goode T."/>
            <person name="Graham J."/>
            <person name="Grandbois E."/>
            <person name="Grewal S."/>
            <person name="Gyaltsen K."/>
            <person name="Hafez N."/>
            <person name="Hagos B."/>
            <person name="Hall J."/>
            <person name="Henson C."/>
            <person name="Hollinger A."/>
            <person name="Honan T."/>
            <person name="Huard M.D."/>
            <person name="Hughes L."/>
            <person name="Hurhula B."/>
            <person name="Husby M.E."/>
            <person name="Kamat A."/>
            <person name="Kanga B."/>
            <person name="Kashin S."/>
            <person name="Khazanovich D."/>
            <person name="Kisner P."/>
            <person name="Lance K."/>
            <person name="Lara M."/>
            <person name="Lee W."/>
            <person name="Lennon N."/>
            <person name="Letendre F."/>
            <person name="LeVine R."/>
            <person name="Lipovsky A."/>
            <person name="Liu X."/>
            <person name="Liu J."/>
            <person name="Liu S."/>
            <person name="Lokyitsang T."/>
            <person name="Lokyitsang Y."/>
            <person name="Lubonja R."/>
            <person name="Lui A."/>
            <person name="MacDonald P."/>
            <person name="Magnisalis V."/>
            <person name="Maru K."/>
            <person name="Matthews C."/>
            <person name="McCusker W."/>
            <person name="McDonough S."/>
            <person name="Mehta T."/>
            <person name="Meldrim J."/>
            <person name="Meneus L."/>
            <person name="Mihai O."/>
            <person name="Mihalev A."/>
            <person name="Mihova T."/>
            <person name="Mittelman R."/>
            <person name="Mlenga V."/>
            <person name="Montmayeur A."/>
            <person name="Mulrain L."/>
            <person name="Navidi A."/>
            <person name="Naylor J."/>
            <person name="Negash T."/>
            <person name="Nguyen T."/>
            <person name="Nguyen N."/>
            <person name="Nicol R."/>
            <person name="Norbu C."/>
            <person name="Norbu N."/>
            <person name="Novod N."/>
            <person name="O'Neill B."/>
            <person name="Osman S."/>
            <person name="Markiewicz E."/>
            <person name="Oyono O.L."/>
            <person name="Patti C."/>
            <person name="Phunkhang P."/>
            <person name="Pierre F."/>
            <person name="Priest M."/>
            <person name="Raghuraman S."/>
            <person name="Rege F."/>
            <person name="Reyes R."/>
            <person name="Rise C."/>
            <person name="Rogov P."/>
            <person name="Ross K."/>
            <person name="Ryan E."/>
            <person name="Settipalli S."/>
            <person name="Shea T."/>
            <person name="Sherpa N."/>
            <person name="Shi L."/>
            <person name="Shih D."/>
            <person name="Sparrow T."/>
            <person name="Spaulding J."/>
            <person name="Stalker J."/>
            <person name="Stange-Thomann N."/>
            <person name="Stavropoulos S."/>
            <person name="Stone C."/>
            <person name="Strader C."/>
            <person name="Tesfaye S."/>
            <person name="Thomson T."/>
            <person name="Thoulutsang Y."/>
            <person name="Thoulutsang D."/>
            <person name="Topham K."/>
            <person name="Topping I."/>
            <person name="Tsamla T."/>
            <person name="Vassiliev H."/>
            <person name="Vo A."/>
            <person name="Wangchuk T."/>
            <person name="Wangdi T."/>
            <person name="Weiand M."/>
            <person name="Wilkinson J."/>
            <person name="Wilson A."/>
            <person name="Yadav S."/>
            <person name="Young G."/>
            <person name="Yu Q."/>
            <person name="Zembek L."/>
            <person name="Zhong D."/>
            <person name="Zimmer A."/>
            <person name="Zwirko Z."/>
            <person name="Jaffe D.B."/>
            <person name="Alvarez P."/>
            <person name="Brockman W."/>
            <person name="Butler J."/>
            <person name="Chin C."/>
            <person name="Gnerre S."/>
            <person name="Grabherr M."/>
            <person name="Kleber M."/>
            <person name="Mauceli E."/>
            <person name="MacCallum I."/>
        </authorList>
    </citation>
    <scope>NUCLEOTIDE SEQUENCE [LARGE SCALE GENOMIC DNA]</scope>
    <source>
        <strain evidence="2 3">TSC#14021-0224.01</strain>
    </source>
</reference>
<name>B3P441_DROER</name>
<sequence length="69" mass="7246">MLMAGVIITFIVVPVGEKARCSSAVWTIANAFAIIILFITIRGPECPVPGQPARPSPSPSPSNHNKTSS</sequence>
<dbReference type="HOGENOM" id="CLU_2778495_0_0_1"/>
<accession>B3P441</accession>
<reference evidence="2 3" key="2">
    <citation type="journal article" date="2008" name="Bioinformatics">
        <title>Assembly reconciliation.</title>
        <authorList>
            <person name="Zimin A.V."/>
            <person name="Smith D.R."/>
            <person name="Sutton G."/>
            <person name="Yorke J.A."/>
        </authorList>
    </citation>
    <scope>NUCLEOTIDE SEQUENCE [LARGE SCALE GENOMIC DNA]</scope>
    <source>
        <strain evidence="2 3">TSC#14021-0224.01</strain>
    </source>
</reference>
<protein>
    <submittedName>
        <fullName evidence="2">GG19732</fullName>
    </submittedName>
</protein>
<evidence type="ECO:0000313" key="3">
    <source>
        <dbReference type="Proteomes" id="UP000008711"/>
    </source>
</evidence>
<feature type="compositionally biased region" description="Pro residues" evidence="1">
    <location>
        <begin position="48"/>
        <end position="60"/>
    </location>
</feature>
<keyword evidence="3" id="KW-1185">Reference proteome</keyword>
<dbReference type="Proteomes" id="UP000008711">
    <property type="component" value="Unassembled WGS sequence"/>
</dbReference>
<evidence type="ECO:0000256" key="1">
    <source>
        <dbReference type="SAM" id="MobiDB-lite"/>
    </source>
</evidence>
<dbReference type="EMBL" id="CH954181">
    <property type="protein sequence ID" value="EDV49215.1"/>
    <property type="molecule type" value="Genomic_DNA"/>
</dbReference>